<keyword evidence="6" id="KW-0560">Oxidoreductase</keyword>
<dbReference type="InterPro" id="IPR008775">
    <property type="entry name" value="Phytyl_CoA_dOase-like"/>
</dbReference>
<evidence type="ECO:0000256" key="3">
    <source>
        <dbReference type="ARBA" id="ARBA00034921"/>
    </source>
</evidence>
<gene>
    <name evidence="6" type="primary">Phyh-L1</name>
    <name evidence="6" type="ORF">Hamer_G008395</name>
</gene>
<keyword evidence="6" id="KW-0223">Dioxygenase</keyword>
<evidence type="ECO:0000313" key="7">
    <source>
        <dbReference type="Proteomes" id="UP000747542"/>
    </source>
</evidence>
<proteinExistence type="inferred from homology"/>
<dbReference type="InterPro" id="IPR047128">
    <property type="entry name" value="PhyH"/>
</dbReference>
<protein>
    <recommendedName>
        <fullName evidence="2">phytanoyl-CoA dioxygenase</fullName>
        <ecNumber evidence="2">1.14.11.18</ecNumber>
    </recommendedName>
    <alternativeName>
        <fullName evidence="3">Phytanic acid oxidase</fullName>
    </alternativeName>
    <alternativeName>
        <fullName evidence="4">Phytanoyl-CoA alpha-hydroxylase</fullName>
    </alternativeName>
</protein>
<evidence type="ECO:0000313" key="6">
    <source>
        <dbReference type="EMBL" id="KAG7177726.1"/>
    </source>
</evidence>
<dbReference type="GO" id="GO:0001561">
    <property type="term" value="P:fatty acid alpha-oxidation"/>
    <property type="evidence" value="ECO:0007669"/>
    <property type="project" value="InterPro"/>
</dbReference>
<dbReference type="Proteomes" id="UP000747542">
    <property type="component" value="Unassembled WGS sequence"/>
</dbReference>
<keyword evidence="5" id="KW-1133">Transmembrane helix</keyword>
<dbReference type="SUPFAM" id="SSF51197">
    <property type="entry name" value="Clavaminate synthase-like"/>
    <property type="match status" value="1"/>
</dbReference>
<accession>A0A8J5NBK9</accession>
<feature type="transmembrane region" description="Helical" evidence="5">
    <location>
        <begin position="20"/>
        <end position="40"/>
    </location>
</feature>
<evidence type="ECO:0000256" key="4">
    <source>
        <dbReference type="ARBA" id="ARBA00034924"/>
    </source>
</evidence>
<comment type="caution">
    <text evidence="6">The sequence shown here is derived from an EMBL/GenBank/DDBJ whole genome shotgun (WGS) entry which is preliminary data.</text>
</comment>
<name>A0A8J5NBK9_HOMAM</name>
<evidence type="ECO:0000256" key="2">
    <source>
        <dbReference type="ARBA" id="ARBA00034809"/>
    </source>
</evidence>
<evidence type="ECO:0000256" key="5">
    <source>
        <dbReference type="SAM" id="Phobius"/>
    </source>
</evidence>
<organism evidence="6 7">
    <name type="scientific">Homarus americanus</name>
    <name type="common">American lobster</name>
    <dbReference type="NCBI Taxonomy" id="6706"/>
    <lineage>
        <taxon>Eukaryota</taxon>
        <taxon>Metazoa</taxon>
        <taxon>Ecdysozoa</taxon>
        <taxon>Arthropoda</taxon>
        <taxon>Crustacea</taxon>
        <taxon>Multicrustacea</taxon>
        <taxon>Malacostraca</taxon>
        <taxon>Eumalacostraca</taxon>
        <taxon>Eucarida</taxon>
        <taxon>Decapoda</taxon>
        <taxon>Pleocyemata</taxon>
        <taxon>Astacidea</taxon>
        <taxon>Nephropoidea</taxon>
        <taxon>Nephropidae</taxon>
        <taxon>Homarus</taxon>
    </lineage>
</organism>
<dbReference type="PANTHER" id="PTHR21308:SF1">
    <property type="entry name" value="PHYTANOYL-COA DIOXYGENASE, PEROXISOMAL"/>
    <property type="match status" value="1"/>
</dbReference>
<dbReference type="GO" id="GO:0048244">
    <property type="term" value="F:phytanoyl-CoA dioxygenase activity"/>
    <property type="evidence" value="ECO:0007669"/>
    <property type="project" value="UniProtKB-EC"/>
</dbReference>
<dbReference type="EMBL" id="JAHLQT010001931">
    <property type="protein sequence ID" value="KAG7177726.1"/>
    <property type="molecule type" value="Genomic_DNA"/>
</dbReference>
<dbReference type="Gene3D" id="2.60.120.620">
    <property type="entry name" value="q2cbj1_9rhob like domain"/>
    <property type="match status" value="1"/>
</dbReference>
<reference evidence="6" key="1">
    <citation type="journal article" date="2021" name="Sci. Adv.">
        <title>The American lobster genome reveals insights on longevity, neural, and immune adaptations.</title>
        <authorList>
            <person name="Polinski J.M."/>
            <person name="Zimin A.V."/>
            <person name="Clark K.F."/>
            <person name="Kohn A.B."/>
            <person name="Sadowski N."/>
            <person name="Timp W."/>
            <person name="Ptitsyn A."/>
            <person name="Khanna P."/>
            <person name="Romanova D.Y."/>
            <person name="Williams P."/>
            <person name="Greenwood S.J."/>
            <person name="Moroz L.L."/>
            <person name="Walt D.R."/>
            <person name="Bodnar A.G."/>
        </authorList>
    </citation>
    <scope>NUCLEOTIDE SEQUENCE</scope>
    <source>
        <strain evidence="6">GMGI-L3</strain>
    </source>
</reference>
<dbReference type="Pfam" id="PF05721">
    <property type="entry name" value="PhyH"/>
    <property type="match status" value="1"/>
</dbReference>
<sequence length="391" mass="44254">MKNQVTAHLKIGKISSWDAVVYTPSGLCITVLPFSTYLYLISYMTSLKTTIGVFKSHFTIIFPPNCEVKSLNMENFEIIRGGSVWHHGSKIREAIATRSHLHFISPQPPTVSHSLPQPPTVSHSHSYTEKKFYDDNGYVVIDILTDQEKDDLSKEYDQVFNAKDQAKLEGTWQGDWEGKKKKMEMKSIHSLQMHSAVFTRLLLNDKLLDTCEDVMDTPNILLHHTKAHTKPPGTGSPFPMHQDYHYFPFENDSMVAVFVSVDAADPSNGGLCVYPGSHKLGPLEDISNAAGYHYLDPEKFPIGKATPLTLSRGQIVIFSYLLVHGSYDNNSDRIRRMFLIQLMSAEDVPLTKVHVSECQEMVLRGRCLSRDADIKRRHKEFVEEETVAKVV</sequence>
<keyword evidence="5" id="KW-0812">Transmembrane</keyword>
<keyword evidence="5" id="KW-0472">Membrane</keyword>
<dbReference type="PANTHER" id="PTHR21308">
    <property type="entry name" value="PHYTANOYL-COA ALPHA-HYDROXYLASE"/>
    <property type="match status" value="1"/>
</dbReference>
<dbReference type="EC" id="1.14.11.18" evidence="2"/>
<dbReference type="AlphaFoldDB" id="A0A8J5NBK9"/>
<comment type="similarity">
    <text evidence="1">Belongs to the PhyH family.</text>
</comment>
<keyword evidence="7" id="KW-1185">Reference proteome</keyword>
<evidence type="ECO:0000256" key="1">
    <source>
        <dbReference type="ARBA" id="ARBA00005830"/>
    </source>
</evidence>